<sequence length="180" mass="20452">MAIQTTDPDIRDFLVEKQAEWAADSRTTTVETNKKWFTYAVAVFPRGLNDFHGNTLDSGSVVNDEIEIQTGLKPVDVRPFQLRNTGLYLATTRLPLLTKADRHRQCKTHWDYPSFGAFHKRPPCWRCGKTGYAPDDCIAPEQCVNCIGPHRASLHKCPARPKSMASFADWPRNKESMTEQ</sequence>
<dbReference type="EnsemblFungi" id="FOXG_16660T0">
    <property type="protein sequence ID" value="FOXG_16660P0"/>
    <property type="gene ID" value="FOXG_16660"/>
</dbReference>
<reference evidence="2" key="1">
    <citation type="journal article" date="2012" name="Mol. Plant Microbe Interact.">
        <title>A highly conserved effector in Fusarium oxysporum is required for full virulence on Arabidopsis.</title>
        <authorList>
            <person name="Thatcher L.F."/>
            <person name="Gardiner D.M."/>
            <person name="Kazan K."/>
            <person name="Manners J."/>
        </authorList>
    </citation>
    <scope>NUCLEOTIDE SEQUENCE [LARGE SCALE GENOMIC DNA]</scope>
    <source>
        <strain evidence="2">Fo5176</strain>
    </source>
</reference>
<evidence type="ECO:0008006" key="3">
    <source>
        <dbReference type="Google" id="ProtNLM"/>
    </source>
</evidence>
<dbReference type="Proteomes" id="UP000002489">
    <property type="component" value="Unassembled WGS sequence"/>
</dbReference>
<evidence type="ECO:0000313" key="2">
    <source>
        <dbReference type="Proteomes" id="UP000002489"/>
    </source>
</evidence>
<proteinExistence type="predicted"/>
<reference evidence="1" key="2">
    <citation type="submission" date="2025-05" db="UniProtKB">
        <authorList>
            <consortium name="EnsemblFungi"/>
        </authorList>
    </citation>
    <scope>IDENTIFICATION</scope>
    <source>
        <strain evidence="1">4287 / CBS 123668 / FGSC 9935 / NRRL 34936</strain>
    </source>
</reference>
<dbReference type="EnsemblFungi" id="FOXG_16723T0">
    <property type="protein sequence ID" value="FOXG_16723P0"/>
    <property type="gene ID" value="FOXG_16723"/>
</dbReference>
<evidence type="ECO:0000313" key="1">
    <source>
        <dbReference type="EnsemblFungi" id="FOXG_16723P0"/>
    </source>
</evidence>
<accession>A0A0D2YJK8</accession>
<dbReference type="AlphaFoldDB" id="A0A0D2YJK8"/>
<name>A0A0D2YJK8_FUSOF</name>
<protein>
    <recommendedName>
        <fullName evidence="3">CCHC-type domain-containing protein</fullName>
    </recommendedName>
</protein>
<organism evidence="1 2">
    <name type="scientific">Fusarium oxysporum (strain Fo5176)</name>
    <name type="common">Fusarium vascular wilt</name>
    <dbReference type="NCBI Taxonomy" id="660025"/>
    <lineage>
        <taxon>Eukaryota</taxon>
        <taxon>Fungi</taxon>
        <taxon>Dikarya</taxon>
        <taxon>Ascomycota</taxon>
        <taxon>Pezizomycotina</taxon>
        <taxon>Sordariomycetes</taxon>
        <taxon>Hypocreomycetidae</taxon>
        <taxon>Hypocreales</taxon>
        <taxon>Nectriaceae</taxon>
        <taxon>Fusarium</taxon>
        <taxon>Fusarium oxysporum species complex</taxon>
    </lineage>
</organism>